<comment type="catalytic activity">
    <reaction evidence="2 8">
        <text>Release of an N-terminal amino acid, preferentially leucine, but not glutamic or aspartic acids.</text>
        <dbReference type="EC" id="3.4.11.10"/>
    </reaction>
</comment>
<keyword evidence="8" id="KW-0464">Manganese</keyword>
<feature type="binding site" evidence="8">
    <location>
        <position position="334"/>
    </location>
    <ligand>
        <name>Mn(2+)</name>
        <dbReference type="ChEBI" id="CHEBI:29035"/>
        <label>1</label>
    </ligand>
</feature>
<organism evidence="10 11">
    <name type="scientific">Fusibacter tunisiensis</name>
    <dbReference type="NCBI Taxonomy" id="1008308"/>
    <lineage>
        <taxon>Bacteria</taxon>
        <taxon>Bacillati</taxon>
        <taxon>Bacillota</taxon>
        <taxon>Clostridia</taxon>
        <taxon>Eubacteriales</taxon>
        <taxon>Eubacteriales Family XII. Incertae Sedis</taxon>
        <taxon>Fusibacter</taxon>
    </lineage>
</organism>
<feature type="binding site" evidence="8">
    <location>
        <position position="336"/>
    </location>
    <ligand>
        <name>Mn(2+)</name>
        <dbReference type="ChEBI" id="CHEBI:29035"/>
        <label>1</label>
    </ligand>
</feature>
<dbReference type="InterPro" id="IPR043472">
    <property type="entry name" value="Macro_dom-like"/>
</dbReference>
<dbReference type="SUPFAM" id="SSF53187">
    <property type="entry name" value="Zn-dependent exopeptidases"/>
    <property type="match status" value="1"/>
</dbReference>
<feature type="binding site" evidence="8">
    <location>
        <position position="275"/>
    </location>
    <ligand>
        <name>Mn(2+)</name>
        <dbReference type="ChEBI" id="CHEBI:29035"/>
        <label>2</label>
    </ligand>
</feature>
<dbReference type="EC" id="3.4.11.1" evidence="8"/>
<dbReference type="Proteomes" id="UP000767854">
    <property type="component" value="Unassembled WGS sequence"/>
</dbReference>
<feature type="binding site" evidence="8">
    <location>
        <position position="252"/>
    </location>
    <ligand>
        <name>Mn(2+)</name>
        <dbReference type="ChEBI" id="CHEBI:29035"/>
        <label>2</label>
    </ligand>
</feature>
<dbReference type="CDD" id="cd00433">
    <property type="entry name" value="Peptidase_M17"/>
    <property type="match status" value="1"/>
</dbReference>
<dbReference type="EC" id="3.4.11.10" evidence="8"/>
<evidence type="ECO:0000256" key="8">
    <source>
        <dbReference type="HAMAP-Rule" id="MF_00181"/>
    </source>
</evidence>
<proteinExistence type="inferred from homology"/>
<comment type="catalytic activity">
    <reaction evidence="1 8">
        <text>Release of an N-terminal amino acid, Xaa-|-Yaa-, in which Xaa is preferably Leu, but may be other amino acids including Pro although not Arg or Lys, and Yaa may be Pro. Amino acid amides and methyl esters are also readily hydrolyzed, but rates on arylamides are exceedingly low.</text>
        <dbReference type="EC" id="3.4.11.1"/>
    </reaction>
</comment>
<keyword evidence="4 8" id="KW-0031">Aminopeptidase</keyword>
<feature type="binding site" evidence="8">
    <location>
        <position position="336"/>
    </location>
    <ligand>
        <name>Mn(2+)</name>
        <dbReference type="ChEBI" id="CHEBI:29035"/>
        <label>2</label>
    </ligand>
</feature>
<dbReference type="NCBIfam" id="NF002083">
    <property type="entry name" value="PRK00913.3-5"/>
    <property type="match status" value="1"/>
</dbReference>
<keyword evidence="6 8" id="KW-0378">Hydrolase</keyword>
<comment type="subcellular location">
    <subcellularLocation>
        <location evidence="8">Cytoplasm</location>
    </subcellularLocation>
</comment>
<dbReference type="InterPro" id="IPR000819">
    <property type="entry name" value="Peptidase_M17_C"/>
</dbReference>
<comment type="function">
    <text evidence="7 8">Presumably involved in the processing and regular turnover of intracellular proteins. Catalyzes the removal of unsubstituted N-terminal amino acids from various peptides.</text>
</comment>
<dbReference type="InterPro" id="IPR023042">
    <property type="entry name" value="Peptidase_M17_leu_NH2_pept"/>
</dbReference>
<keyword evidence="8" id="KW-0963">Cytoplasm</keyword>
<dbReference type="RefSeq" id="WP_204663991.1">
    <property type="nucleotide sequence ID" value="NZ_JAFBDT010000010.1"/>
</dbReference>
<protein>
    <recommendedName>
        <fullName evidence="8">Probable cytosol aminopeptidase</fullName>
        <ecNumber evidence="8">3.4.11.1</ecNumber>
    </recommendedName>
    <alternativeName>
        <fullName evidence="8">Leucine aminopeptidase</fullName>
        <shortName evidence="8">LAP</shortName>
        <ecNumber evidence="8">3.4.11.10</ecNumber>
    </alternativeName>
    <alternativeName>
        <fullName evidence="8">Leucyl aminopeptidase</fullName>
    </alternativeName>
</protein>
<dbReference type="PANTHER" id="PTHR11963:SF23">
    <property type="entry name" value="CYTOSOL AMINOPEPTIDASE"/>
    <property type="match status" value="1"/>
</dbReference>
<evidence type="ECO:0000256" key="6">
    <source>
        <dbReference type="ARBA" id="ARBA00022801"/>
    </source>
</evidence>
<dbReference type="Pfam" id="PF00883">
    <property type="entry name" value="Peptidase_M17"/>
    <property type="match status" value="1"/>
</dbReference>
<reference evidence="10 11" key="1">
    <citation type="submission" date="2021-01" db="EMBL/GenBank/DDBJ databases">
        <title>Genomic Encyclopedia of Type Strains, Phase IV (KMG-IV): sequencing the most valuable type-strain genomes for metagenomic binning, comparative biology and taxonomic classification.</title>
        <authorList>
            <person name="Goeker M."/>
        </authorList>
    </citation>
    <scope>NUCLEOTIDE SEQUENCE [LARGE SCALE GENOMIC DNA]</scope>
    <source>
        <strain evidence="10 11">DSM 24436</strain>
    </source>
</reference>
<dbReference type="InterPro" id="IPR011356">
    <property type="entry name" value="Leucine_aapep/pepB"/>
</dbReference>
<feature type="domain" description="Cytosol aminopeptidase" evidence="9">
    <location>
        <begin position="332"/>
        <end position="339"/>
    </location>
</feature>
<keyword evidence="5 8" id="KW-0645">Protease</keyword>
<dbReference type="SUPFAM" id="SSF52949">
    <property type="entry name" value="Macro domain-like"/>
    <property type="match status" value="1"/>
</dbReference>
<comment type="cofactor">
    <cofactor evidence="8">
        <name>Mn(2+)</name>
        <dbReference type="ChEBI" id="CHEBI:29035"/>
    </cofactor>
    <text evidence="8">Binds 2 manganese ions per subunit.</text>
</comment>
<feature type="binding site" evidence="8">
    <location>
        <position position="257"/>
    </location>
    <ligand>
        <name>Mn(2+)</name>
        <dbReference type="ChEBI" id="CHEBI:29035"/>
        <label>2</label>
    </ligand>
</feature>
<dbReference type="PROSITE" id="PS00631">
    <property type="entry name" value="CYTOSOL_AP"/>
    <property type="match status" value="1"/>
</dbReference>
<dbReference type="Gene3D" id="3.40.220.10">
    <property type="entry name" value="Leucine Aminopeptidase, subunit E, domain 1"/>
    <property type="match status" value="1"/>
</dbReference>
<name>A0ABS2MRH5_9FIRM</name>
<feature type="active site" evidence="8">
    <location>
        <position position="338"/>
    </location>
</feature>
<dbReference type="EMBL" id="JAFBDT010000010">
    <property type="protein sequence ID" value="MBM7561990.1"/>
    <property type="molecule type" value="Genomic_DNA"/>
</dbReference>
<dbReference type="InterPro" id="IPR008283">
    <property type="entry name" value="Peptidase_M17_N"/>
</dbReference>
<evidence type="ECO:0000259" key="9">
    <source>
        <dbReference type="PROSITE" id="PS00631"/>
    </source>
</evidence>
<evidence type="ECO:0000256" key="5">
    <source>
        <dbReference type="ARBA" id="ARBA00022670"/>
    </source>
</evidence>
<evidence type="ECO:0000313" key="11">
    <source>
        <dbReference type="Proteomes" id="UP000767854"/>
    </source>
</evidence>
<dbReference type="PRINTS" id="PR00481">
    <property type="entry name" value="LAMNOPPTDASE"/>
</dbReference>
<evidence type="ECO:0000256" key="4">
    <source>
        <dbReference type="ARBA" id="ARBA00022438"/>
    </source>
</evidence>
<evidence type="ECO:0000256" key="7">
    <source>
        <dbReference type="ARBA" id="ARBA00049972"/>
    </source>
</evidence>
<feature type="binding site" evidence="8">
    <location>
        <position position="257"/>
    </location>
    <ligand>
        <name>Mn(2+)</name>
        <dbReference type="ChEBI" id="CHEBI:29035"/>
        <label>1</label>
    </ligand>
</feature>
<keyword evidence="11" id="KW-1185">Reference proteome</keyword>
<keyword evidence="8" id="KW-0479">Metal-binding</keyword>
<evidence type="ECO:0000256" key="1">
    <source>
        <dbReference type="ARBA" id="ARBA00000135"/>
    </source>
</evidence>
<evidence type="ECO:0000313" key="10">
    <source>
        <dbReference type="EMBL" id="MBM7561990.1"/>
    </source>
</evidence>
<gene>
    <name evidence="8" type="primary">pepA</name>
    <name evidence="10" type="ORF">JOC49_001533</name>
</gene>
<dbReference type="GO" id="GO:0004177">
    <property type="term" value="F:aminopeptidase activity"/>
    <property type="evidence" value="ECO:0007669"/>
    <property type="project" value="UniProtKB-KW"/>
</dbReference>
<dbReference type="PANTHER" id="PTHR11963">
    <property type="entry name" value="LEUCINE AMINOPEPTIDASE-RELATED"/>
    <property type="match status" value="1"/>
</dbReference>
<dbReference type="Gene3D" id="3.40.630.10">
    <property type="entry name" value="Zn peptidases"/>
    <property type="match status" value="1"/>
</dbReference>
<accession>A0ABS2MRH5</accession>
<feature type="active site" evidence="8">
    <location>
        <position position="264"/>
    </location>
</feature>
<dbReference type="HAMAP" id="MF_00181">
    <property type="entry name" value="Cytosol_peptidase_M17"/>
    <property type="match status" value="1"/>
</dbReference>
<evidence type="ECO:0000256" key="3">
    <source>
        <dbReference type="ARBA" id="ARBA00009528"/>
    </source>
</evidence>
<sequence length="484" mass="52761">MEFKFNEKWDATLLEGIIVMVDESCERPDYDQALLDHISKKEIFSGKIGETYASALKMNSGLKEIVFVGIGTAETFKKEKWVKALAGAFKQLKKKKVTNLGVDLTPLKNVFDQERVVSRLISESLILSDYKFDDYLSERKDSTVASVYFKGLHLRDSALEEGQVLGEATLFARKLTNMPANILTPTKLAEMTVDYGQKSGFEVEIKDVESIQDLKMEAYLSVAKGSSEAPQLIVMRYTGNPKSSQRLGLVGKGLTYDSGGLSIKPTNGMVTMKDDMSGASAVIGTMGAIAQMKLPVNVTAVVAACENMISGHSYKPGDIISSMAGKSIFIGNTDAEGRLTLVDAVTYIQKHEEVDKVVDIATLTGAAVASLGTEASAIISTDDTFYTLVEKAFEKALENQWRLPIFDAYREKLKHEEADLNNSAGTPGAITAGLFIEAFVEDKPWVHIDIAGTAFKEKEDGIYSKGGTGAGVRPLYFLAKKLSK</sequence>
<comment type="similarity">
    <text evidence="3 8">Belongs to the peptidase M17 family.</text>
</comment>
<evidence type="ECO:0000256" key="2">
    <source>
        <dbReference type="ARBA" id="ARBA00000967"/>
    </source>
</evidence>
<dbReference type="Pfam" id="PF02789">
    <property type="entry name" value="Peptidase_M17_N"/>
    <property type="match status" value="1"/>
</dbReference>
<comment type="caution">
    <text evidence="10">The sequence shown here is derived from an EMBL/GenBank/DDBJ whole genome shotgun (WGS) entry which is preliminary data.</text>
</comment>